<reference evidence="2" key="1">
    <citation type="journal article" date="2019" name="Int. J. Syst. Evol. Microbiol.">
        <title>The Global Catalogue of Microorganisms (GCM) 10K type strain sequencing project: providing services to taxonomists for standard genome sequencing and annotation.</title>
        <authorList>
            <consortium name="The Broad Institute Genomics Platform"/>
            <consortium name="The Broad Institute Genome Sequencing Center for Infectious Disease"/>
            <person name="Wu L."/>
            <person name="Ma J."/>
        </authorList>
    </citation>
    <scope>NUCLEOTIDE SEQUENCE [LARGE SCALE GENOMIC DNA]</scope>
    <source>
        <strain evidence="2">JCM 31486</strain>
    </source>
</reference>
<comment type="caution">
    <text evidence="1">The sequence shown here is derived from an EMBL/GenBank/DDBJ whole genome shotgun (WGS) entry which is preliminary data.</text>
</comment>
<name>A0ABW3MA12_9PSEU</name>
<evidence type="ECO:0000313" key="2">
    <source>
        <dbReference type="Proteomes" id="UP001597045"/>
    </source>
</evidence>
<dbReference type="Proteomes" id="UP001597045">
    <property type="component" value="Unassembled WGS sequence"/>
</dbReference>
<organism evidence="1 2">
    <name type="scientific">Kibdelosporangium lantanae</name>
    <dbReference type="NCBI Taxonomy" id="1497396"/>
    <lineage>
        <taxon>Bacteria</taxon>
        <taxon>Bacillati</taxon>
        <taxon>Actinomycetota</taxon>
        <taxon>Actinomycetes</taxon>
        <taxon>Pseudonocardiales</taxon>
        <taxon>Pseudonocardiaceae</taxon>
        <taxon>Kibdelosporangium</taxon>
    </lineage>
</organism>
<evidence type="ECO:0000313" key="1">
    <source>
        <dbReference type="EMBL" id="MFD1046489.1"/>
    </source>
</evidence>
<dbReference type="EMBL" id="JBHTIS010000673">
    <property type="protein sequence ID" value="MFD1046489.1"/>
    <property type="molecule type" value="Genomic_DNA"/>
</dbReference>
<sequence length="216" mass="24089">MDNFMTCVNSGQYEKAVNLFTPNFVKSFMDKDSYADAVRVVRGTRQENMRLSDIRAYADGSYTVEGRFLAYGHKIAHERWNLWPDGGFLKVNKLDSLDVPVPPDAATIHVDMGEYFFQLDKQTVCASNVVLRLKNVGRKPHEAIVLKLPEGAVPEDLLTGKVQWSEVAIIGEDNGGHTILMTRMTPGTYSIFDFISTRDGVPHAVLGQTARFTVAC</sequence>
<accession>A0ABW3MA12</accession>
<protein>
    <submittedName>
        <fullName evidence="1">Uncharacterized protein</fullName>
    </submittedName>
</protein>
<proteinExistence type="predicted"/>
<keyword evidence="2" id="KW-1185">Reference proteome</keyword>
<gene>
    <name evidence="1" type="ORF">ACFQ1S_13460</name>
</gene>